<proteinExistence type="predicted"/>
<keyword evidence="2" id="KW-1185">Reference proteome</keyword>
<name>A0A4S4C378_9BACL</name>
<gene>
    <name evidence="1" type="ORF">E6C55_07330</name>
</gene>
<dbReference type="AlphaFoldDB" id="A0A4S4C378"/>
<dbReference type="EMBL" id="SSOB01000007">
    <property type="protein sequence ID" value="THF82188.1"/>
    <property type="molecule type" value="Genomic_DNA"/>
</dbReference>
<dbReference type="RefSeq" id="WP_136369126.1">
    <property type="nucleotide sequence ID" value="NZ_SSOB01000007.1"/>
</dbReference>
<dbReference type="InterPro" id="IPR009057">
    <property type="entry name" value="Homeodomain-like_sf"/>
</dbReference>
<comment type="caution">
    <text evidence="1">The sequence shown here is derived from an EMBL/GenBank/DDBJ whole genome shotgun (WGS) entry which is preliminary data.</text>
</comment>
<sequence length="154" mass="17139">MPFQSRKEKLLLADDELQLLQRLSRARSEQYRRVERARILLHYANGLSIPRIADALGTTVAKVNRCVDKALASGVEAALQEAQRPGRPPSVTPEAKAWVVALACRQPKELGLAYEVWTRRLLAQYVRQHAVGEGHPCLSGMSASSVSRLFSAHR</sequence>
<reference evidence="1 2" key="1">
    <citation type="submission" date="2019-04" db="EMBL/GenBank/DDBJ databases">
        <title>Cohnella sp. nov. isolated from preserved vegetables.</title>
        <authorList>
            <person name="Lin S.-Y."/>
            <person name="Hung M.-H."/>
            <person name="Young C.-C."/>
        </authorList>
    </citation>
    <scope>NUCLEOTIDE SEQUENCE [LARGE SCALE GENOMIC DNA]</scope>
    <source>
        <strain evidence="1 2">CC-MHH1044</strain>
    </source>
</reference>
<organism evidence="1 2">
    <name type="scientific">Cohnella fermenti</name>
    <dbReference type="NCBI Taxonomy" id="2565925"/>
    <lineage>
        <taxon>Bacteria</taxon>
        <taxon>Bacillati</taxon>
        <taxon>Bacillota</taxon>
        <taxon>Bacilli</taxon>
        <taxon>Bacillales</taxon>
        <taxon>Paenibacillaceae</taxon>
        <taxon>Cohnella</taxon>
    </lineage>
</organism>
<dbReference type="Pfam" id="PF13565">
    <property type="entry name" value="HTH_32"/>
    <property type="match status" value="1"/>
</dbReference>
<evidence type="ECO:0000313" key="2">
    <source>
        <dbReference type="Proteomes" id="UP000310636"/>
    </source>
</evidence>
<accession>A0A4S4C378</accession>
<dbReference type="OrthoDB" id="69748at2"/>
<dbReference type="SUPFAM" id="SSF46689">
    <property type="entry name" value="Homeodomain-like"/>
    <property type="match status" value="1"/>
</dbReference>
<dbReference type="Proteomes" id="UP000310636">
    <property type="component" value="Unassembled WGS sequence"/>
</dbReference>
<evidence type="ECO:0000313" key="1">
    <source>
        <dbReference type="EMBL" id="THF82188.1"/>
    </source>
</evidence>
<protein>
    <submittedName>
        <fullName evidence="1">Helix-turn-helix domain-containing protein</fullName>
    </submittedName>
</protein>